<keyword evidence="3 5" id="KW-1133">Transmembrane helix</keyword>
<dbReference type="AlphaFoldDB" id="C1MHE9"/>
<dbReference type="GO" id="GO:0055088">
    <property type="term" value="P:lipid homeostasis"/>
    <property type="evidence" value="ECO:0007669"/>
    <property type="project" value="TreeGrafter"/>
</dbReference>
<proteinExistence type="predicted"/>
<evidence type="ECO:0000256" key="2">
    <source>
        <dbReference type="ARBA" id="ARBA00022692"/>
    </source>
</evidence>
<gene>
    <name evidence="7" type="ORF">MICPUCDRAFT_50152</name>
</gene>
<evidence type="ECO:0000256" key="4">
    <source>
        <dbReference type="ARBA" id="ARBA00023136"/>
    </source>
</evidence>
<dbReference type="PANTHER" id="PTHR13439">
    <property type="entry name" value="CT120 PROTEIN"/>
    <property type="match status" value="1"/>
</dbReference>
<keyword evidence="2 5" id="KW-0812">Transmembrane</keyword>
<reference evidence="7 8" key="1">
    <citation type="journal article" date="2009" name="Science">
        <title>Green evolution and dynamic adaptations revealed by genomes of the marine picoeukaryotes Micromonas.</title>
        <authorList>
            <person name="Worden A.Z."/>
            <person name="Lee J.H."/>
            <person name="Mock T."/>
            <person name="Rouze P."/>
            <person name="Simmons M.P."/>
            <person name="Aerts A.L."/>
            <person name="Allen A.E."/>
            <person name="Cuvelier M.L."/>
            <person name="Derelle E."/>
            <person name="Everett M.V."/>
            <person name="Foulon E."/>
            <person name="Grimwood J."/>
            <person name="Gundlach H."/>
            <person name="Henrissat B."/>
            <person name="Napoli C."/>
            <person name="McDonald S.M."/>
            <person name="Parker M.S."/>
            <person name="Rombauts S."/>
            <person name="Salamov A."/>
            <person name="Von Dassow P."/>
            <person name="Badger J.H."/>
            <person name="Coutinho P.M."/>
            <person name="Demir E."/>
            <person name="Dubchak I."/>
            <person name="Gentemann C."/>
            <person name="Eikrem W."/>
            <person name="Gready J.E."/>
            <person name="John U."/>
            <person name="Lanier W."/>
            <person name="Lindquist E.A."/>
            <person name="Lucas S."/>
            <person name="Mayer K.F."/>
            <person name="Moreau H."/>
            <person name="Not F."/>
            <person name="Otillar R."/>
            <person name="Panaud O."/>
            <person name="Pangilinan J."/>
            <person name="Paulsen I."/>
            <person name="Piegu B."/>
            <person name="Poliakov A."/>
            <person name="Robbens S."/>
            <person name="Schmutz J."/>
            <person name="Toulza E."/>
            <person name="Wyss T."/>
            <person name="Zelensky A."/>
            <person name="Zhou K."/>
            <person name="Armbrust E.V."/>
            <person name="Bhattacharya D."/>
            <person name="Goodenough U.W."/>
            <person name="Van de Peer Y."/>
            <person name="Grigoriev I.V."/>
        </authorList>
    </citation>
    <scope>NUCLEOTIDE SEQUENCE [LARGE SCALE GENOMIC DNA]</scope>
    <source>
        <strain evidence="7 8">CCMP1545</strain>
    </source>
</reference>
<dbReference type="InterPro" id="IPR006634">
    <property type="entry name" value="TLC-dom"/>
</dbReference>
<protein>
    <submittedName>
        <fullName evidence="7">Predicted protein</fullName>
    </submittedName>
</protein>
<organism evidence="8">
    <name type="scientific">Micromonas pusilla (strain CCMP1545)</name>
    <name type="common">Picoplanktonic green alga</name>
    <dbReference type="NCBI Taxonomy" id="564608"/>
    <lineage>
        <taxon>Eukaryota</taxon>
        <taxon>Viridiplantae</taxon>
        <taxon>Chlorophyta</taxon>
        <taxon>Mamiellophyceae</taxon>
        <taxon>Mamiellales</taxon>
        <taxon>Mamiellaceae</taxon>
        <taxon>Micromonas</taxon>
    </lineage>
</organism>
<feature type="transmembrane region" description="Helical" evidence="5">
    <location>
        <begin position="252"/>
        <end position="272"/>
    </location>
</feature>
<dbReference type="EMBL" id="GG663735">
    <property type="protein sequence ID" value="EEH60730.1"/>
    <property type="molecule type" value="Genomic_DNA"/>
</dbReference>
<evidence type="ECO:0000313" key="7">
    <source>
        <dbReference type="EMBL" id="EEH60730.1"/>
    </source>
</evidence>
<feature type="transmembrane region" description="Helical" evidence="5">
    <location>
        <begin position="68"/>
        <end position="93"/>
    </location>
</feature>
<keyword evidence="4 5" id="KW-0472">Membrane</keyword>
<sequence>MPSKLARGIPRRVRYDGPYSMNLRDPARFARTLLVNALVWEVPRVLVGFAYRRRYRATCGKGGKHAEFAALAPSHVMSFVHAVVISVLGLFIMRETWNYPIYDKFYVNDRWADPSRFTLNVIELTNWLFFGYMTDDLAHVLVKYPKLGKADMVAHHLVFIACAILAGGTQSFLFPFSWLLAGELSTPLLALRWFIRTLAGLDSPTLAAVATRMNLLQSRRDADADADADAEAKTATAKEAAGALEAAVTKTFVFVFFVVRVCVFGAGLAHTLRFHAAHAAVPAGARAAIMSILLAGAGLNAFWFRLMIVKVLGFGGKREKRE</sequence>
<evidence type="ECO:0000313" key="8">
    <source>
        <dbReference type="Proteomes" id="UP000001876"/>
    </source>
</evidence>
<dbReference type="PANTHER" id="PTHR13439:SF0">
    <property type="entry name" value="TOPOISOMERASE I DAMAGE AFFECTED PROTEIN 4"/>
    <property type="match status" value="1"/>
</dbReference>
<dbReference type="GO" id="GO:0005783">
    <property type="term" value="C:endoplasmic reticulum"/>
    <property type="evidence" value="ECO:0007669"/>
    <property type="project" value="TreeGrafter"/>
</dbReference>
<dbReference type="OMA" id="YDGPYSM"/>
<dbReference type="GeneID" id="9681192"/>
<dbReference type="RefSeq" id="XP_003055478.1">
    <property type="nucleotide sequence ID" value="XM_003055432.1"/>
</dbReference>
<keyword evidence="8" id="KW-1185">Reference proteome</keyword>
<dbReference type="Pfam" id="PF03798">
    <property type="entry name" value="TRAM_LAG1_CLN8"/>
    <property type="match status" value="1"/>
</dbReference>
<name>C1MHE9_MICPC</name>
<dbReference type="InterPro" id="IPR050846">
    <property type="entry name" value="TLCD"/>
</dbReference>
<dbReference type="OrthoDB" id="10266980at2759"/>
<evidence type="ECO:0000256" key="5">
    <source>
        <dbReference type="SAM" id="Phobius"/>
    </source>
</evidence>
<comment type="subcellular location">
    <subcellularLocation>
        <location evidence="1">Membrane</location>
        <topology evidence="1">Multi-pass membrane protein</topology>
    </subcellularLocation>
</comment>
<dbReference type="Proteomes" id="UP000001876">
    <property type="component" value="Unassembled WGS sequence"/>
</dbReference>
<feature type="domain" description="TLC" evidence="6">
    <location>
        <begin position="74"/>
        <end position="203"/>
    </location>
</feature>
<feature type="transmembrane region" description="Helical" evidence="5">
    <location>
        <begin position="284"/>
        <end position="308"/>
    </location>
</feature>
<evidence type="ECO:0000256" key="3">
    <source>
        <dbReference type="ARBA" id="ARBA00022989"/>
    </source>
</evidence>
<accession>C1MHE9</accession>
<evidence type="ECO:0000256" key="1">
    <source>
        <dbReference type="ARBA" id="ARBA00004141"/>
    </source>
</evidence>
<dbReference type="eggNOG" id="ENOG502SABS">
    <property type="taxonomic scope" value="Eukaryota"/>
</dbReference>
<dbReference type="KEGG" id="mpp:MICPUCDRAFT_50152"/>
<evidence type="ECO:0000259" key="6">
    <source>
        <dbReference type="Pfam" id="PF03798"/>
    </source>
</evidence>
<feature type="transmembrane region" description="Helical" evidence="5">
    <location>
        <begin position="157"/>
        <end position="181"/>
    </location>
</feature>
<dbReference type="GO" id="GO:0016020">
    <property type="term" value="C:membrane"/>
    <property type="evidence" value="ECO:0007669"/>
    <property type="project" value="UniProtKB-SubCell"/>
</dbReference>
<feature type="transmembrane region" description="Helical" evidence="5">
    <location>
        <begin position="29"/>
        <end position="47"/>
    </location>
</feature>